<protein>
    <submittedName>
        <fullName evidence="1">Uncharacterized protein</fullName>
    </submittedName>
</protein>
<sequence>MPLRVLLRYLMNNEQLTQKLAESYPVRRAAQLTAYVFHRGKELGEDGVEKLRQSDVVNRVQQEAQQSGQRASKFTSTFKRELQEGFKDINDKIKKDR</sequence>
<reference evidence="1 2" key="1">
    <citation type="submission" date="2024-02" db="EMBL/GenBank/DDBJ databases">
        <title>Chromosome-scale genome assembly of the rough periwinkle Littorina saxatilis.</title>
        <authorList>
            <person name="De Jode A."/>
            <person name="Faria R."/>
            <person name="Formenti G."/>
            <person name="Sims Y."/>
            <person name="Smith T.P."/>
            <person name="Tracey A."/>
            <person name="Wood J.M.D."/>
            <person name="Zagrodzka Z.B."/>
            <person name="Johannesson K."/>
            <person name="Butlin R.K."/>
            <person name="Leder E.H."/>
        </authorList>
    </citation>
    <scope>NUCLEOTIDE SEQUENCE [LARGE SCALE GENOMIC DNA]</scope>
    <source>
        <strain evidence="1">Snail1</strain>
        <tissue evidence="1">Muscle</tissue>
    </source>
</reference>
<proteinExistence type="predicted"/>
<keyword evidence="2" id="KW-1185">Reference proteome</keyword>
<dbReference type="EMBL" id="JBAMIC010000021">
    <property type="protein sequence ID" value="KAK7092978.1"/>
    <property type="molecule type" value="Genomic_DNA"/>
</dbReference>
<dbReference type="PANTHER" id="PTHR41161">
    <property type="entry name" value="PROTEIN NCBP2AS2"/>
    <property type="match status" value="1"/>
</dbReference>
<organism evidence="1 2">
    <name type="scientific">Littorina saxatilis</name>
    <dbReference type="NCBI Taxonomy" id="31220"/>
    <lineage>
        <taxon>Eukaryota</taxon>
        <taxon>Metazoa</taxon>
        <taxon>Spiralia</taxon>
        <taxon>Lophotrochozoa</taxon>
        <taxon>Mollusca</taxon>
        <taxon>Gastropoda</taxon>
        <taxon>Caenogastropoda</taxon>
        <taxon>Littorinimorpha</taxon>
        <taxon>Littorinoidea</taxon>
        <taxon>Littorinidae</taxon>
        <taxon>Littorina</taxon>
    </lineage>
</organism>
<gene>
    <name evidence="1" type="ORF">V1264_008644</name>
</gene>
<dbReference type="InterPro" id="IPR042407">
    <property type="entry name" value="NCBP2-AS2"/>
</dbReference>
<name>A0AAN9ATH0_9CAEN</name>
<dbReference type="PANTHER" id="PTHR41161:SF1">
    <property type="entry name" value="PROTEIN NCBP2AS2"/>
    <property type="match status" value="1"/>
</dbReference>
<comment type="caution">
    <text evidence="1">The sequence shown here is derived from an EMBL/GenBank/DDBJ whole genome shotgun (WGS) entry which is preliminary data.</text>
</comment>
<evidence type="ECO:0000313" key="1">
    <source>
        <dbReference type="EMBL" id="KAK7092978.1"/>
    </source>
</evidence>
<dbReference type="Proteomes" id="UP001374579">
    <property type="component" value="Unassembled WGS sequence"/>
</dbReference>
<evidence type="ECO:0000313" key="2">
    <source>
        <dbReference type="Proteomes" id="UP001374579"/>
    </source>
</evidence>
<accession>A0AAN9ATH0</accession>
<dbReference type="AlphaFoldDB" id="A0AAN9ATH0"/>